<dbReference type="EMBL" id="BGZK01000011">
    <property type="protein sequence ID" value="GBP03725.1"/>
    <property type="molecule type" value="Genomic_DNA"/>
</dbReference>
<gene>
    <name evidence="1" type="ORF">EVAR_2454_1</name>
</gene>
<proteinExistence type="predicted"/>
<organism evidence="1 2">
    <name type="scientific">Eumeta variegata</name>
    <name type="common">Bagworm moth</name>
    <name type="synonym">Eumeta japonica</name>
    <dbReference type="NCBI Taxonomy" id="151549"/>
    <lineage>
        <taxon>Eukaryota</taxon>
        <taxon>Metazoa</taxon>
        <taxon>Ecdysozoa</taxon>
        <taxon>Arthropoda</taxon>
        <taxon>Hexapoda</taxon>
        <taxon>Insecta</taxon>
        <taxon>Pterygota</taxon>
        <taxon>Neoptera</taxon>
        <taxon>Endopterygota</taxon>
        <taxon>Lepidoptera</taxon>
        <taxon>Glossata</taxon>
        <taxon>Ditrysia</taxon>
        <taxon>Tineoidea</taxon>
        <taxon>Psychidae</taxon>
        <taxon>Oiketicinae</taxon>
        <taxon>Eumeta</taxon>
    </lineage>
</organism>
<sequence length="142" mass="15322">MARSRPAPPSLRPRSADALCGARAPARACGGLGWDVCSTKRTEPTARASLAERDIERNGTMTSTFSCMQPKYGEFTEKNVSGKRVTRPTYTGHHAVGLRAVSDCNRTLVAYELWVPLGQKMGARRVSGGRPARAPVAFVLGF</sequence>
<keyword evidence="2" id="KW-1185">Reference proteome</keyword>
<accession>A0A4C1SP19</accession>
<evidence type="ECO:0000313" key="2">
    <source>
        <dbReference type="Proteomes" id="UP000299102"/>
    </source>
</evidence>
<name>A0A4C1SP19_EUMVA</name>
<dbReference type="AlphaFoldDB" id="A0A4C1SP19"/>
<protein>
    <submittedName>
        <fullName evidence="1">Uncharacterized protein</fullName>
    </submittedName>
</protein>
<reference evidence="1 2" key="1">
    <citation type="journal article" date="2019" name="Commun. Biol.">
        <title>The bagworm genome reveals a unique fibroin gene that provides high tensile strength.</title>
        <authorList>
            <person name="Kono N."/>
            <person name="Nakamura H."/>
            <person name="Ohtoshi R."/>
            <person name="Tomita M."/>
            <person name="Numata K."/>
            <person name="Arakawa K."/>
        </authorList>
    </citation>
    <scope>NUCLEOTIDE SEQUENCE [LARGE SCALE GENOMIC DNA]</scope>
</reference>
<evidence type="ECO:0000313" key="1">
    <source>
        <dbReference type="EMBL" id="GBP03725.1"/>
    </source>
</evidence>
<dbReference type="Proteomes" id="UP000299102">
    <property type="component" value="Unassembled WGS sequence"/>
</dbReference>
<comment type="caution">
    <text evidence="1">The sequence shown here is derived from an EMBL/GenBank/DDBJ whole genome shotgun (WGS) entry which is preliminary data.</text>
</comment>